<evidence type="ECO:0000256" key="1">
    <source>
        <dbReference type="SAM" id="MobiDB-lite"/>
    </source>
</evidence>
<dbReference type="Proteomes" id="UP001318860">
    <property type="component" value="Unassembled WGS sequence"/>
</dbReference>
<protein>
    <submittedName>
        <fullName evidence="2">Uncharacterized protein</fullName>
    </submittedName>
</protein>
<evidence type="ECO:0000313" key="3">
    <source>
        <dbReference type="Proteomes" id="UP001318860"/>
    </source>
</evidence>
<name>A0ABR0U5L1_REHGL</name>
<organism evidence="2 3">
    <name type="scientific">Rehmannia glutinosa</name>
    <name type="common">Chinese foxglove</name>
    <dbReference type="NCBI Taxonomy" id="99300"/>
    <lineage>
        <taxon>Eukaryota</taxon>
        <taxon>Viridiplantae</taxon>
        <taxon>Streptophyta</taxon>
        <taxon>Embryophyta</taxon>
        <taxon>Tracheophyta</taxon>
        <taxon>Spermatophyta</taxon>
        <taxon>Magnoliopsida</taxon>
        <taxon>eudicotyledons</taxon>
        <taxon>Gunneridae</taxon>
        <taxon>Pentapetalae</taxon>
        <taxon>asterids</taxon>
        <taxon>lamiids</taxon>
        <taxon>Lamiales</taxon>
        <taxon>Orobanchaceae</taxon>
        <taxon>Rehmannieae</taxon>
        <taxon>Rehmannia</taxon>
    </lineage>
</organism>
<sequence length="65" mass="7402">MEAMKERKEQQSIDKDPMGNKAREVIREAIIGKSDCGEADHSEKKLMLLKIISIKPISQKIMFNA</sequence>
<evidence type="ECO:0000313" key="2">
    <source>
        <dbReference type="EMBL" id="KAK6117771.1"/>
    </source>
</evidence>
<proteinExistence type="predicted"/>
<accession>A0ABR0U5L1</accession>
<gene>
    <name evidence="2" type="ORF">DH2020_048486</name>
</gene>
<feature type="region of interest" description="Disordered" evidence="1">
    <location>
        <begin position="1"/>
        <end position="21"/>
    </location>
</feature>
<comment type="caution">
    <text evidence="2">The sequence shown here is derived from an EMBL/GenBank/DDBJ whole genome shotgun (WGS) entry which is preliminary data.</text>
</comment>
<dbReference type="EMBL" id="JABTTQ020003415">
    <property type="protein sequence ID" value="KAK6117771.1"/>
    <property type="molecule type" value="Genomic_DNA"/>
</dbReference>
<reference evidence="2 3" key="1">
    <citation type="journal article" date="2021" name="Comput. Struct. Biotechnol. J.">
        <title>De novo genome assembly of the potent medicinal plant Rehmannia glutinosa using nanopore technology.</title>
        <authorList>
            <person name="Ma L."/>
            <person name="Dong C."/>
            <person name="Song C."/>
            <person name="Wang X."/>
            <person name="Zheng X."/>
            <person name="Niu Y."/>
            <person name="Chen S."/>
            <person name="Feng W."/>
        </authorList>
    </citation>
    <scope>NUCLEOTIDE SEQUENCE [LARGE SCALE GENOMIC DNA]</scope>
    <source>
        <strain evidence="2">DH-2019</strain>
    </source>
</reference>
<keyword evidence="3" id="KW-1185">Reference proteome</keyword>